<dbReference type="RefSeq" id="WP_013361318.1">
    <property type="nucleotide sequence ID" value="NZ_FUYN01000004.1"/>
</dbReference>
<protein>
    <submittedName>
        <fullName evidence="3">Alpha-ribazole phosphatase</fullName>
    </submittedName>
</protein>
<keyword evidence="4" id="KW-1185">Reference proteome</keyword>
<feature type="active site" description="Tele-phosphohistidine intermediate" evidence="1">
    <location>
        <position position="9"/>
    </location>
</feature>
<proteinExistence type="predicted"/>
<dbReference type="InterPro" id="IPR013078">
    <property type="entry name" value="His_Pase_superF_clade-1"/>
</dbReference>
<dbReference type="InterPro" id="IPR029033">
    <property type="entry name" value="His_PPase_superfam"/>
</dbReference>
<dbReference type="InterPro" id="IPR050275">
    <property type="entry name" value="PGM_Phosphatase"/>
</dbReference>
<dbReference type="PANTHER" id="PTHR48100:SF1">
    <property type="entry name" value="HISTIDINE PHOSPHATASE FAMILY PROTEIN-RELATED"/>
    <property type="match status" value="1"/>
</dbReference>
<gene>
    <name evidence="3" type="ORF">SAMN02745120_1996</name>
</gene>
<dbReference type="AlphaFoldDB" id="A0A1T5C4G4"/>
<dbReference type="Pfam" id="PF00300">
    <property type="entry name" value="His_Phos_1"/>
    <property type="match status" value="1"/>
</dbReference>
<dbReference type="Gene3D" id="3.40.50.1240">
    <property type="entry name" value="Phosphoglycerate mutase-like"/>
    <property type="match status" value="1"/>
</dbReference>
<dbReference type="Proteomes" id="UP000243406">
    <property type="component" value="Unassembled WGS sequence"/>
</dbReference>
<feature type="binding site" evidence="2">
    <location>
        <position position="58"/>
    </location>
    <ligand>
        <name>substrate</name>
    </ligand>
</feature>
<accession>A0A1T5C4G4</accession>
<evidence type="ECO:0000256" key="1">
    <source>
        <dbReference type="PIRSR" id="PIRSR613078-1"/>
    </source>
</evidence>
<organism evidence="3 4">
    <name type="scientific">Acetoanaerobium noterae</name>
    <dbReference type="NCBI Taxonomy" id="745369"/>
    <lineage>
        <taxon>Bacteria</taxon>
        <taxon>Bacillati</taxon>
        <taxon>Bacillota</taxon>
        <taxon>Clostridia</taxon>
        <taxon>Peptostreptococcales</taxon>
        <taxon>Filifactoraceae</taxon>
        <taxon>Acetoanaerobium</taxon>
    </lineage>
</organism>
<name>A0A1T5C4G4_9FIRM</name>
<sequence length="201" mass="23202">MAVIYLIRHAQTVDNLSKKFSGYTDCKISDFGFLQLEKLSDKMKNIKVDYVYSSPLERATLTGNSFSNNLITCDNLIEMNFGDFEGLTLEEIKDKNPEEVSKLFKHGFEYKFPNGESLIDFHDRVKACFYDIVSQNHDNRIAIVSHSGTIRCILSEIIGESYKYHWNFQIDNCSISKITYDEGFGVINYMNDTNHLRCLND</sequence>
<dbReference type="SMART" id="SM00855">
    <property type="entry name" value="PGAM"/>
    <property type="match status" value="1"/>
</dbReference>
<dbReference type="SUPFAM" id="SSF53254">
    <property type="entry name" value="Phosphoglycerate mutase-like"/>
    <property type="match status" value="1"/>
</dbReference>
<feature type="binding site" evidence="2">
    <location>
        <begin position="8"/>
        <end position="15"/>
    </location>
    <ligand>
        <name>substrate</name>
    </ligand>
</feature>
<feature type="active site" description="Proton donor/acceptor" evidence="1">
    <location>
        <position position="78"/>
    </location>
</feature>
<reference evidence="4" key="1">
    <citation type="submission" date="2017-02" db="EMBL/GenBank/DDBJ databases">
        <authorList>
            <person name="Varghese N."/>
            <person name="Submissions S."/>
        </authorList>
    </citation>
    <scope>NUCLEOTIDE SEQUENCE [LARGE SCALE GENOMIC DNA]</scope>
    <source>
        <strain evidence="4">ATCC 35199</strain>
    </source>
</reference>
<evidence type="ECO:0000256" key="2">
    <source>
        <dbReference type="PIRSR" id="PIRSR613078-2"/>
    </source>
</evidence>
<dbReference type="OrthoDB" id="7925971at2"/>
<evidence type="ECO:0000313" key="3">
    <source>
        <dbReference type="EMBL" id="SKB54261.1"/>
    </source>
</evidence>
<evidence type="ECO:0000313" key="4">
    <source>
        <dbReference type="Proteomes" id="UP000243406"/>
    </source>
</evidence>
<dbReference type="GO" id="GO:0016791">
    <property type="term" value="F:phosphatase activity"/>
    <property type="evidence" value="ECO:0007669"/>
    <property type="project" value="TreeGrafter"/>
</dbReference>
<dbReference type="EMBL" id="FUYN01000004">
    <property type="protein sequence ID" value="SKB54261.1"/>
    <property type="molecule type" value="Genomic_DNA"/>
</dbReference>
<dbReference type="PANTHER" id="PTHR48100">
    <property type="entry name" value="BROAD-SPECIFICITY PHOSPHATASE YOR283W-RELATED"/>
    <property type="match status" value="1"/>
</dbReference>
<dbReference type="CDD" id="cd07067">
    <property type="entry name" value="HP_PGM_like"/>
    <property type="match status" value="1"/>
</dbReference>
<dbReference type="GO" id="GO:0005737">
    <property type="term" value="C:cytoplasm"/>
    <property type="evidence" value="ECO:0007669"/>
    <property type="project" value="TreeGrafter"/>
</dbReference>